<dbReference type="SUPFAM" id="SSF53633">
    <property type="entry name" value="Carbamate kinase-like"/>
    <property type="match status" value="1"/>
</dbReference>
<comment type="pathway">
    <text evidence="2">Pyrimidine metabolism; CTP biosynthesis via de novo pathway; UDP from UMP (UMPK route): step 1/1.</text>
</comment>
<dbReference type="PIRSF" id="PIRSF005650">
    <property type="entry name" value="Uridylate_kin"/>
    <property type="match status" value="1"/>
</dbReference>
<comment type="similarity">
    <text evidence="3">Belongs to the UMP kinase family.</text>
</comment>
<keyword evidence="7" id="KW-0808">Transferase</keyword>
<evidence type="ECO:0000256" key="2">
    <source>
        <dbReference type="ARBA" id="ARBA00004791"/>
    </source>
</evidence>
<keyword evidence="9 15" id="KW-0418">Kinase</keyword>
<sequence>MVTVLSVGGSIVAPDKPDFDFLDKFSKTIRNWLLQDSSRKIIMVIGGGAPARDYQNAYRKVCDLRKAPAKNDEADWIGIMATRLNAQLVKAVFEELCPNPVVYDPTTVDMFGGQILVAAGWKPGFSTDNDAVVLAERFSGNLVVNLSNIAKVYTDDPKKNPEARPIDSISWEDFIKIVGTEWVPGKNTPFDPIASQRAQKAGIKVICAAGKDIENLENILNGKDFKGTVIG</sequence>
<dbReference type="GO" id="GO:0005524">
    <property type="term" value="F:ATP binding"/>
    <property type="evidence" value="ECO:0007669"/>
    <property type="project" value="UniProtKB-KW"/>
</dbReference>
<evidence type="ECO:0000313" key="15">
    <source>
        <dbReference type="EMBL" id="APE73896.1"/>
    </source>
</evidence>
<dbReference type="PANTHER" id="PTHR42833">
    <property type="entry name" value="URIDYLATE KINASE"/>
    <property type="match status" value="1"/>
</dbReference>
<dbReference type="InterPro" id="IPR001048">
    <property type="entry name" value="Asp/Glu/Uridylate_kinase"/>
</dbReference>
<gene>
    <name evidence="15" type="primary">pyrH</name>
</gene>
<dbReference type="InterPro" id="IPR011818">
    <property type="entry name" value="Uridylate_kinase_arch/spir"/>
</dbReference>
<evidence type="ECO:0000256" key="6">
    <source>
        <dbReference type="ARBA" id="ARBA00022490"/>
    </source>
</evidence>
<organism evidence="15">
    <name type="scientific">Treponema denticola</name>
    <dbReference type="NCBI Taxonomy" id="158"/>
    <lineage>
        <taxon>Bacteria</taxon>
        <taxon>Pseudomonadati</taxon>
        <taxon>Spirochaetota</taxon>
        <taxon>Spirochaetia</taxon>
        <taxon>Spirochaetales</taxon>
        <taxon>Treponemataceae</taxon>
        <taxon>Treponema</taxon>
    </lineage>
</organism>
<dbReference type="PANTHER" id="PTHR42833:SF4">
    <property type="entry name" value="URIDYLATE KINASE PUMPKIN, CHLOROPLASTIC"/>
    <property type="match status" value="1"/>
</dbReference>
<evidence type="ECO:0000256" key="8">
    <source>
        <dbReference type="ARBA" id="ARBA00022741"/>
    </source>
</evidence>
<dbReference type="NCBIfam" id="TIGR02076">
    <property type="entry name" value="pyrH_arch"/>
    <property type="match status" value="1"/>
</dbReference>
<accession>A0A1L2UQE7</accession>
<dbReference type="Pfam" id="PF00696">
    <property type="entry name" value="AA_kinase"/>
    <property type="match status" value="1"/>
</dbReference>
<comment type="catalytic activity">
    <reaction evidence="13">
        <text>UMP + ATP = UDP + ADP</text>
        <dbReference type="Rhea" id="RHEA:24400"/>
        <dbReference type="ChEBI" id="CHEBI:30616"/>
        <dbReference type="ChEBI" id="CHEBI:57865"/>
        <dbReference type="ChEBI" id="CHEBI:58223"/>
        <dbReference type="ChEBI" id="CHEBI:456216"/>
        <dbReference type="EC" id="2.7.4.22"/>
    </reaction>
</comment>
<dbReference type="Gene3D" id="3.40.1160.10">
    <property type="entry name" value="Acetylglutamate kinase-like"/>
    <property type="match status" value="1"/>
</dbReference>
<comment type="subcellular location">
    <subcellularLocation>
        <location evidence="1">Cytoplasm</location>
    </subcellularLocation>
</comment>
<evidence type="ECO:0000256" key="5">
    <source>
        <dbReference type="ARBA" id="ARBA00016403"/>
    </source>
</evidence>
<evidence type="ECO:0000256" key="7">
    <source>
        <dbReference type="ARBA" id="ARBA00022679"/>
    </source>
</evidence>
<evidence type="ECO:0000256" key="1">
    <source>
        <dbReference type="ARBA" id="ARBA00004496"/>
    </source>
</evidence>
<dbReference type="EMBL" id="KU877164">
    <property type="protein sequence ID" value="APE73896.1"/>
    <property type="molecule type" value="Genomic_DNA"/>
</dbReference>
<keyword evidence="6" id="KW-0963">Cytoplasm</keyword>
<feature type="domain" description="Aspartate/glutamate/uridylate kinase" evidence="14">
    <location>
        <begin position="1"/>
        <end position="207"/>
    </location>
</feature>
<dbReference type="InterPro" id="IPR036393">
    <property type="entry name" value="AceGlu_kinase-like_sf"/>
</dbReference>
<keyword evidence="10" id="KW-0067">ATP-binding</keyword>
<dbReference type="UniPathway" id="UPA00159">
    <property type="reaction ID" value="UER00275"/>
</dbReference>
<dbReference type="InterPro" id="IPR011817">
    <property type="entry name" value="Uridylate_kinase"/>
</dbReference>
<dbReference type="AlphaFoldDB" id="A0A1L2UQE7"/>
<keyword evidence="8" id="KW-0547">Nucleotide-binding</keyword>
<evidence type="ECO:0000259" key="14">
    <source>
        <dbReference type="Pfam" id="PF00696"/>
    </source>
</evidence>
<evidence type="ECO:0000256" key="11">
    <source>
        <dbReference type="ARBA" id="ARBA00022975"/>
    </source>
</evidence>
<reference evidence="15" key="1">
    <citation type="journal article" date="2016" name="Appl. Environ. Microbiol.">
        <title>Multilocus sequence analysis of phylogroup 1 and 2 oral treponeme strains.</title>
        <authorList>
            <person name="Huo Y.B."/>
            <person name="Chan Y."/>
            <person name="Lacap-Bugler D.C."/>
            <person name="Mo S."/>
            <person name="Woo P.C."/>
            <person name="Leung W.K."/>
            <person name="Watt R.M."/>
        </authorList>
    </citation>
    <scope>NUCLEOTIDE SEQUENCE</scope>
    <source>
        <strain evidence="15">OMZ 850</strain>
    </source>
</reference>
<dbReference type="GO" id="GO:0044210">
    <property type="term" value="P:'de novo' CTP biosynthetic process"/>
    <property type="evidence" value="ECO:0007669"/>
    <property type="project" value="UniProtKB-UniPathway"/>
</dbReference>
<proteinExistence type="inferred from homology"/>
<protein>
    <recommendedName>
        <fullName evidence="5">Uridylate kinase</fullName>
        <ecNumber evidence="4">2.7.4.22</ecNumber>
    </recommendedName>
    <alternativeName>
        <fullName evidence="12">Uridine monophosphate kinase</fullName>
    </alternativeName>
</protein>
<dbReference type="EC" id="2.7.4.22" evidence="4"/>
<evidence type="ECO:0000256" key="13">
    <source>
        <dbReference type="ARBA" id="ARBA00047767"/>
    </source>
</evidence>
<evidence type="ECO:0000256" key="3">
    <source>
        <dbReference type="ARBA" id="ARBA00007614"/>
    </source>
</evidence>
<evidence type="ECO:0000256" key="12">
    <source>
        <dbReference type="ARBA" id="ARBA00032092"/>
    </source>
</evidence>
<dbReference type="GO" id="GO:0006225">
    <property type="term" value="P:UDP biosynthetic process"/>
    <property type="evidence" value="ECO:0007669"/>
    <property type="project" value="TreeGrafter"/>
</dbReference>
<dbReference type="CDD" id="cd04253">
    <property type="entry name" value="AAK_UMPK-PyrH-Pf"/>
    <property type="match status" value="1"/>
</dbReference>
<dbReference type="GO" id="GO:0005737">
    <property type="term" value="C:cytoplasm"/>
    <property type="evidence" value="ECO:0007669"/>
    <property type="project" value="UniProtKB-SubCell"/>
</dbReference>
<keyword evidence="11" id="KW-0665">Pyrimidine biosynthesis</keyword>
<dbReference type="GO" id="GO:0033862">
    <property type="term" value="F:UMP kinase activity"/>
    <property type="evidence" value="ECO:0007669"/>
    <property type="project" value="UniProtKB-EC"/>
</dbReference>
<dbReference type="RefSeq" id="WP_253681729.1">
    <property type="nucleotide sequence ID" value="NZ_CP051634.1"/>
</dbReference>
<evidence type="ECO:0000256" key="10">
    <source>
        <dbReference type="ARBA" id="ARBA00022840"/>
    </source>
</evidence>
<evidence type="ECO:0000256" key="4">
    <source>
        <dbReference type="ARBA" id="ARBA00012899"/>
    </source>
</evidence>
<evidence type="ECO:0000256" key="9">
    <source>
        <dbReference type="ARBA" id="ARBA00022777"/>
    </source>
</evidence>
<reference evidence="15" key="2">
    <citation type="submission" date="2016-03" db="EMBL/GenBank/DDBJ databases">
        <authorList>
            <person name="Ploux O."/>
        </authorList>
    </citation>
    <scope>NUCLEOTIDE SEQUENCE</scope>
    <source>
        <strain evidence="15">OMZ 850</strain>
    </source>
</reference>
<name>A0A1L2UQE7_TREDN</name>